<feature type="chain" id="PRO_5040446332" description="Capsule polysaccharide biosynthesis protein" evidence="3">
    <location>
        <begin position="23"/>
        <end position="391"/>
    </location>
</feature>
<sequence>MSAATRLPAILSTITLLTTGAALTHPSIRSHILPTSIAAQIPPSLPKHLLRTLLALFLALNIKNIPPAWHIRVLRALIHQIYLSPRAVSAPQLFSPLVTHSWNSPLDCDYNLHKSNSTYFADLDIARAHYVGALIRTGLRRLNAGDTEGLKDDGSSSSSSSKKKGGYIIALGGVACSFRKEIAPLARYEIWTRVLSWDEKWIYIVSHFVRPGSVAPKGWHLQPWKHESRSWVGGLLSRSGKKGKGKKLDKEGLRKAVYATSVAKYVCKKGRQTIPPELLLQRSRLLPKGPKPVGVAEQGKERSEPDTPVSGLEGPESAGPALAEILRKTQAEAQEEPAEGELTWEKVEEMRLRGLKFSTAFDSLAGLHDEFGADAAEGEEDVLGVYGELLY</sequence>
<dbReference type="SUPFAM" id="SSF54637">
    <property type="entry name" value="Thioesterase/thiol ester dehydrase-isomerase"/>
    <property type="match status" value="1"/>
</dbReference>
<dbReference type="Proteomes" id="UP000799439">
    <property type="component" value="Unassembled WGS sequence"/>
</dbReference>
<evidence type="ECO:0000256" key="1">
    <source>
        <dbReference type="ARBA" id="ARBA00038476"/>
    </source>
</evidence>
<evidence type="ECO:0008006" key="6">
    <source>
        <dbReference type="Google" id="ProtNLM"/>
    </source>
</evidence>
<dbReference type="EMBL" id="ML996082">
    <property type="protein sequence ID" value="KAF2156197.1"/>
    <property type="molecule type" value="Genomic_DNA"/>
</dbReference>
<evidence type="ECO:0000313" key="4">
    <source>
        <dbReference type="EMBL" id="KAF2156197.1"/>
    </source>
</evidence>
<feature type="signal peptide" evidence="3">
    <location>
        <begin position="1"/>
        <end position="22"/>
    </location>
</feature>
<organism evidence="4 5">
    <name type="scientific">Myriangium duriaei CBS 260.36</name>
    <dbReference type="NCBI Taxonomy" id="1168546"/>
    <lineage>
        <taxon>Eukaryota</taxon>
        <taxon>Fungi</taxon>
        <taxon>Dikarya</taxon>
        <taxon>Ascomycota</taxon>
        <taxon>Pezizomycotina</taxon>
        <taxon>Dothideomycetes</taxon>
        <taxon>Dothideomycetidae</taxon>
        <taxon>Myriangiales</taxon>
        <taxon>Myriangiaceae</taxon>
        <taxon>Myriangium</taxon>
    </lineage>
</organism>
<protein>
    <recommendedName>
        <fullName evidence="6">Capsule polysaccharide biosynthesis protein</fullName>
    </recommendedName>
</protein>
<gene>
    <name evidence="4" type="ORF">K461DRAFT_275312</name>
</gene>
<dbReference type="Pfam" id="PF13279">
    <property type="entry name" value="4HBT_2"/>
    <property type="match status" value="1"/>
</dbReference>
<dbReference type="AlphaFoldDB" id="A0A9P4JA15"/>
<proteinExistence type="inferred from homology"/>
<dbReference type="InterPro" id="IPR051490">
    <property type="entry name" value="THEM6_lcsJ_thioesterase"/>
</dbReference>
<accession>A0A9P4JA15</accession>
<evidence type="ECO:0000256" key="3">
    <source>
        <dbReference type="SAM" id="SignalP"/>
    </source>
</evidence>
<evidence type="ECO:0000256" key="2">
    <source>
        <dbReference type="SAM" id="MobiDB-lite"/>
    </source>
</evidence>
<dbReference type="PANTHER" id="PTHR12475">
    <property type="match status" value="1"/>
</dbReference>
<evidence type="ECO:0000313" key="5">
    <source>
        <dbReference type="Proteomes" id="UP000799439"/>
    </source>
</evidence>
<reference evidence="4" key="1">
    <citation type="journal article" date="2020" name="Stud. Mycol.">
        <title>101 Dothideomycetes genomes: a test case for predicting lifestyles and emergence of pathogens.</title>
        <authorList>
            <person name="Haridas S."/>
            <person name="Albert R."/>
            <person name="Binder M."/>
            <person name="Bloem J."/>
            <person name="Labutti K."/>
            <person name="Salamov A."/>
            <person name="Andreopoulos B."/>
            <person name="Baker S."/>
            <person name="Barry K."/>
            <person name="Bills G."/>
            <person name="Bluhm B."/>
            <person name="Cannon C."/>
            <person name="Castanera R."/>
            <person name="Culley D."/>
            <person name="Daum C."/>
            <person name="Ezra D."/>
            <person name="Gonzalez J."/>
            <person name="Henrissat B."/>
            <person name="Kuo A."/>
            <person name="Liang C."/>
            <person name="Lipzen A."/>
            <person name="Lutzoni F."/>
            <person name="Magnuson J."/>
            <person name="Mondo S."/>
            <person name="Nolan M."/>
            <person name="Ohm R."/>
            <person name="Pangilinan J."/>
            <person name="Park H.-J."/>
            <person name="Ramirez L."/>
            <person name="Alfaro M."/>
            <person name="Sun H."/>
            <person name="Tritt A."/>
            <person name="Yoshinaga Y."/>
            <person name="Zwiers L.-H."/>
            <person name="Turgeon B."/>
            <person name="Goodwin S."/>
            <person name="Spatafora J."/>
            <person name="Crous P."/>
            <person name="Grigoriev I."/>
        </authorList>
    </citation>
    <scope>NUCLEOTIDE SEQUENCE</scope>
    <source>
        <strain evidence="4">CBS 260.36</strain>
    </source>
</reference>
<keyword evidence="5" id="KW-1185">Reference proteome</keyword>
<dbReference type="InterPro" id="IPR029069">
    <property type="entry name" value="HotDog_dom_sf"/>
</dbReference>
<comment type="caution">
    <text evidence="4">The sequence shown here is derived from an EMBL/GenBank/DDBJ whole genome shotgun (WGS) entry which is preliminary data.</text>
</comment>
<dbReference type="CDD" id="cd00586">
    <property type="entry name" value="4HBT"/>
    <property type="match status" value="1"/>
</dbReference>
<dbReference type="OrthoDB" id="265761at2759"/>
<feature type="region of interest" description="Disordered" evidence="2">
    <location>
        <begin position="289"/>
        <end position="317"/>
    </location>
</feature>
<keyword evidence="3" id="KW-0732">Signal</keyword>
<name>A0A9P4JA15_9PEZI</name>
<comment type="similarity">
    <text evidence="1">Belongs to the lcsJ thioesterase family.</text>
</comment>
<dbReference type="PANTHER" id="PTHR12475:SF4">
    <property type="entry name" value="PROTEIN THEM6"/>
    <property type="match status" value="1"/>
</dbReference>